<gene>
    <name evidence="1" type="ORF">PoB_005948500</name>
</gene>
<dbReference type="Proteomes" id="UP000735302">
    <property type="component" value="Unassembled WGS sequence"/>
</dbReference>
<reference evidence="1 2" key="1">
    <citation type="journal article" date="2021" name="Elife">
        <title>Chloroplast acquisition without the gene transfer in kleptoplastic sea slugs, Plakobranchus ocellatus.</title>
        <authorList>
            <person name="Maeda T."/>
            <person name="Takahashi S."/>
            <person name="Yoshida T."/>
            <person name="Shimamura S."/>
            <person name="Takaki Y."/>
            <person name="Nagai Y."/>
            <person name="Toyoda A."/>
            <person name="Suzuki Y."/>
            <person name="Arimoto A."/>
            <person name="Ishii H."/>
            <person name="Satoh N."/>
            <person name="Nishiyama T."/>
            <person name="Hasebe M."/>
            <person name="Maruyama T."/>
            <person name="Minagawa J."/>
            <person name="Obokata J."/>
            <person name="Shigenobu S."/>
        </authorList>
    </citation>
    <scope>NUCLEOTIDE SEQUENCE [LARGE SCALE GENOMIC DNA]</scope>
</reference>
<dbReference type="AlphaFoldDB" id="A0AAV4CJC3"/>
<sequence length="118" mass="13445">MGQAYVCQYNIPCKCGAQLPYRDQMIRGTLIVGLADEDIRLDVLGQTNQEISLRKQSASSKPKIVESFLLVKSIPTQQLYLWQSLRQAIHTGKGRENGSKANLWTVKQYSKPTMWSLW</sequence>
<accession>A0AAV4CJC3</accession>
<proteinExistence type="predicted"/>
<keyword evidence="2" id="KW-1185">Reference proteome</keyword>
<comment type="caution">
    <text evidence="1">The sequence shown here is derived from an EMBL/GenBank/DDBJ whole genome shotgun (WGS) entry which is preliminary data.</text>
</comment>
<name>A0AAV4CJC3_9GAST</name>
<evidence type="ECO:0000313" key="1">
    <source>
        <dbReference type="EMBL" id="GFO32980.1"/>
    </source>
</evidence>
<organism evidence="1 2">
    <name type="scientific">Plakobranchus ocellatus</name>
    <dbReference type="NCBI Taxonomy" id="259542"/>
    <lineage>
        <taxon>Eukaryota</taxon>
        <taxon>Metazoa</taxon>
        <taxon>Spiralia</taxon>
        <taxon>Lophotrochozoa</taxon>
        <taxon>Mollusca</taxon>
        <taxon>Gastropoda</taxon>
        <taxon>Heterobranchia</taxon>
        <taxon>Euthyneura</taxon>
        <taxon>Panpulmonata</taxon>
        <taxon>Sacoglossa</taxon>
        <taxon>Placobranchoidea</taxon>
        <taxon>Plakobranchidae</taxon>
        <taxon>Plakobranchus</taxon>
    </lineage>
</organism>
<dbReference type="EMBL" id="BLXT01006709">
    <property type="protein sequence ID" value="GFO32980.1"/>
    <property type="molecule type" value="Genomic_DNA"/>
</dbReference>
<protein>
    <submittedName>
        <fullName evidence="1">Uncharacterized protein</fullName>
    </submittedName>
</protein>
<evidence type="ECO:0000313" key="2">
    <source>
        <dbReference type="Proteomes" id="UP000735302"/>
    </source>
</evidence>